<name>A0A4R7G3F9_9MICC</name>
<evidence type="ECO:0000256" key="13">
    <source>
        <dbReference type="ARBA" id="ARBA00023316"/>
    </source>
</evidence>
<keyword evidence="6" id="KW-0808">Transferase</keyword>
<keyword evidence="5" id="KW-0328">Glycosyltransferase</keyword>
<keyword evidence="8" id="KW-0133">Cell shape</keyword>
<dbReference type="InterPro" id="IPR013437">
    <property type="entry name" value="FtsW"/>
</dbReference>
<evidence type="ECO:0000256" key="20">
    <source>
        <dbReference type="ARBA" id="ARBA00049902"/>
    </source>
</evidence>
<dbReference type="Pfam" id="PF01098">
    <property type="entry name" value="FTSW_RODA_SPOVE"/>
    <property type="match status" value="1"/>
</dbReference>
<evidence type="ECO:0000256" key="8">
    <source>
        <dbReference type="ARBA" id="ARBA00022960"/>
    </source>
</evidence>
<comment type="pathway">
    <text evidence="2">Cell wall biogenesis; peptidoglycan biosynthesis.</text>
</comment>
<dbReference type="NCBIfam" id="TIGR02614">
    <property type="entry name" value="ftsW"/>
    <property type="match status" value="1"/>
</dbReference>
<dbReference type="AlphaFoldDB" id="A0A4R7G3F9"/>
<feature type="transmembrane region" description="Helical" evidence="23">
    <location>
        <begin position="398"/>
        <end position="424"/>
    </location>
</feature>
<comment type="function">
    <text evidence="21">Peptidoglycan polymerase that is essential for cell division.</text>
</comment>
<evidence type="ECO:0000256" key="16">
    <source>
        <dbReference type="ARBA" id="ARBA00038053"/>
    </source>
</evidence>
<accession>A0A4R7G3F9</accession>
<evidence type="ECO:0000256" key="12">
    <source>
        <dbReference type="ARBA" id="ARBA00023306"/>
    </source>
</evidence>
<keyword evidence="13" id="KW-0961">Cell wall biogenesis/degradation</keyword>
<reference evidence="24 25" key="1">
    <citation type="submission" date="2019-03" db="EMBL/GenBank/DDBJ databases">
        <title>Genomic Encyclopedia of Type Strains, Phase III (KMG-III): the genomes of soil and plant-associated and newly described type strains.</title>
        <authorList>
            <person name="Whitman W."/>
        </authorList>
    </citation>
    <scope>NUCLEOTIDE SEQUENCE [LARGE SCALE GENOMIC DNA]</scope>
    <source>
        <strain evidence="24 25">DSM 27373</strain>
    </source>
</reference>
<feature type="transmembrane region" description="Helical" evidence="23">
    <location>
        <begin position="241"/>
        <end position="270"/>
    </location>
</feature>
<evidence type="ECO:0000256" key="6">
    <source>
        <dbReference type="ARBA" id="ARBA00022679"/>
    </source>
</evidence>
<evidence type="ECO:0000256" key="23">
    <source>
        <dbReference type="SAM" id="Phobius"/>
    </source>
</evidence>
<comment type="similarity">
    <text evidence="16">Belongs to the SEDS family. FtsW subfamily.</text>
</comment>
<evidence type="ECO:0000256" key="19">
    <source>
        <dbReference type="ARBA" id="ARBA00044770"/>
    </source>
</evidence>
<dbReference type="PANTHER" id="PTHR30474">
    <property type="entry name" value="CELL CYCLE PROTEIN"/>
    <property type="match status" value="1"/>
</dbReference>
<dbReference type="GO" id="GO:0008955">
    <property type="term" value="F:peptidoglycan glycosyltransferase activity"/>
    <property type="evidence" value="ECO:0007669"/>
    <property type="project" value="UniProtKB-EC"/>
</dbReference>
<evidence type="ECO:0000256" key="14">
    <source>
        <dbReference type="ARBA" id="ARBA00032370"/>
    </source>
</evidence>
<dbReference type="EC" id="2.4.99.28" evidence="19"/>
<feature type="transmembrane region" description="Helical" evidence="23">
    <location>
        <begin position="364"/>
        <end position="386"/>
    </location>
</feature>
<evidence type="ECO:0000256" key="11">
    <source>
        <dbReference type="ARBA" id="ARBA00023136"/>
    </source>
</evidence>
<dbReference type="EMBL" id="SOAN01000005">
    <property type="protein sequence ID" value="TDS85777.1"/>
    <property type="molecule type" value="Genomic_DNA"/>
</dbReference>
<dbReference type="GO" id="GO:0009252">
    <property type="term" value="P:peptidoglycan biosynthetic process"/>
    <property type="evidence" value="ECO:0007669"/>
    <property type="project" value="UniProtKB-KW"/>
</dbReference>
<dbReference type="RefSeq" id="WP_133726195.1">
    <property type="nucleotide sequence ID" value="NZ_SOAN01000005.1"/>
</dbReference>
<dbReference type="GO" id="GO:0008360">
    <property type="term" value="P:regulation of cell shape"/>
    <property type="evidence" value="ECO:0007669"/>
    <property type="project" value="UniProtKB-KW"/>
</dbReference>
<evidence type="ECO:0000256" key="10">
    <source>
        <dbReference type="ARBA" id="ARBA00022989"/>
    </source>
</evidence>
<keyword evidence="12" id="KW-0131">Cell cycle</keyword>
<dbReference type="InterPro" id="IPR018365">
    <property type="entry name" value="Cell_cycle_FtsW-rel_CS"/>
</dbReference>
<keyword evidence="3" id="KW-1003">Cell membrane</keyword>
<sequence>MDKRRPRVPASPEQRRSQLRAVEDPTDSAQERPAQRRASQDRASQDRPAREPEAREAQPREAEDSDGAAGRRWKAERTSSRQNRVQRFWSFLEIGNPYTTFWLVLGSTLALSVIGLTFVLSSTSVDPTGGAFTTVSRQATWAAIGLAGMFVMMILPTRWLRAVGWFLMLLSAVLLALVAFTPLGYTGGGSTNWLRIGPVQGQPSEVAKLGLVMWGAAVLAKKGRLLSQFVHWVTPFVAPGALSVLVLVLAGGDLGTSLIIILIVGTLLFAAGVAMRYFVIAASLAAVMVALLMLVTPYRMMRVWAWLGVNCDHPTDPCHQMQQGYYALASGGFWGVGLGQSRQKWDYIPEVHNDFIFTIIGEELGLLGTFTVLGLFAVLAVGMFRVAYNTEDQFTRLVCLGVIAWINGQAFINIGMVTGLLPVVGVPLPFISYGGSALTVTLIAVGVVLNFARRQRQQGPSRRGRTAPSKAAATAHRKPISV</sequence>
<dbReference type="PANTHER" id="PTHR30474:SF2">
    <property type="entry name" value="PEPTIDOGLYCAN GLYCOSYLTRANSFERASE FTSW-RELATED"/>
    <property type="match status" value="1"/>
</dbReference>
<dbReference type="GO" id="GO:0005886">
    <property type="term" value="C:plasma membrane"/>
    <property type="evidence" value="ECO:0007669"/>
    <property type="project" value="UniProtKB-SubCell"/>
</dbReference>
<evidence type="ECO:0000256" key="9">
    <source>
        <dbReference type="ARBA" id="ARBA00022984"/>
    </source>
</evidence>
<comment type="subcellular location">
    <subcellularLocation>
        <location evidence="1">Cell membrane</location>
        <topology evidence="1">Multi-pass membrane protein</topology>
    </subcellularLocation>
</comment>
<keyword evidence="9" id="KW-0573">Peptidoglycan synthesis</keyword>
<keyword evidence="4 24" id="KW-0132">Cell division</keyword>
<feature type="transmembrane region" description="Helical" evidence="23">
    <location>
        <begin position="430"/>
        <end position="452"/>
    </location>
</feature>
<evidence type="ECO:0000256" key="5">
    <source>
        <dbReference type="ARBA" id="ARBA00022676"/>
    </source>
</evidence>
<keyword evidence="10 23" id="KW-1133">Transmembrane helix</keyword>
<evidence type="ECO:0000256" key="7">
    <source>
        <dbReference type="ARBA" id="ARBA00022692"/>
    </source>
</evidence>
<evidence type="ECO:0000256" key="22">
    <source>
        <dbReference type="SAM" id="MobiDB-lite"/>
    </source>
</evidence>
<keyword evidence="25" id="KW-1185">Reference proteome</keyword>
<feature type="compositionally biased region" description="Basic and acidic residues" evidence="22">
    <location>
        <begin position="29"/>
        <end position="62"/>
    </location>
</feature>
<feature type="region of interest" description="Disordered" evidence="22">
    <location>
        <begin position="456"/>
        <end position="482"/>
    </location>
</feature>
<evidence type="ECO:0000256" key="18">
    <source>
        <dbReference type="ARBA" id="ARBA00041418"/>
    </source>
</evidence>
<protein>
    <recommendedName>
        <fullName evidence="17">Probable peptidoglycan glycosyltransferase FtsW</fullName>
        <ecNumber evidence="19">2.4.99.28</ecNumber>
    </recommendedName>
    <alternativeName>
        <fullName evidence="18">Cell division protein FtsW</fullName>
    </alternativeName>
    <alternativeName>
        <fullName evidence="15">Cell wall polymerase</fullName>
    </alternativeName>
    <alternativeName>
        <fullName evidence="14">Peptidoglycan polymerase</fullName>
    </alternativeName>
</protein>
<dbReference type="Proteomes" id="UP000294506">
    <property type="component" value="Unassembled WGS sequence"/>
</dbReference>
<evidence type="ECO:0000256" key="15">
    <source>
        <dbReference type="ARBA" id="ARBA00033270"/>
    </source>
</evidence>
<gene>
    <name evidence="24" type="ORF">EV640_105120</name>
</gene>
<proteinExistence type="inferred from homology"/>
<evidence type="ECO:0000256" key="21">
    <source>
        <dbReference type="ARBA" id="ARBA00049966"/>
    </source>
</evidence>
<feature type="region of interest" description="Disordered" evidence="22">
    <location>
        <begin position="1"/>
        <end position="78"/>
    </location>
</feature>
<keyword evidence="11 23" id="KW-0472">Membrane</keyword>
<evidence type="ECO:0000313" key="24">
    <source>
        <dbReference type="EMBL" id="TDS85777.1"/>
    </source>
</evidence>
<keyword evidence="7 23" id="KW-0812">Transmembrane</keyword>
<dbReference type="GO" id="GO:0015648">
    <property type="term" value="F:lipid-linked peptidoglycan transporter activity"/>
    <property type="evidence" value="ECO:0007669"/>
    <property type="project" value="TreeGrafter"/>
</dbReference>
<evidence type="ECO:0000256" key="2">
    <source>
        <dbReference type="ARBA" id="ARBA00004752"/>
    </source>
</evidence>
<feature type="transmembrane region" description="Helical" evidence="23">
    <location>
        <begin position="162"/>
        <end position="185"/>
    </location>
</feature>
<evidence type="ECO:0000256" key="3">
    <source>
        <dbReference type="ARBA" id="ARBA00022475"/>
    </source>
</evidence>
<organism evidence="24 25">
    <name type="scientific">Nesterenkonia aurantiaca</name>
    <dbReference type="NCBI Taxonomy" id="1436010"/>
    <lineage>
        <taxon>Bacteria</taxon>
        <taxon>Bacillati</taxon>
        <taxon>Actinomycetota</taxon>
        <taxon>Actinomycetes</taxon>
        <taxon>Micrococcales</taxon>
        <taxon>Micrococcaceae</taxon>
        <taxon>Nesterenkonia</taxon>
    </lineage>
</organism>
<evidence type="ECO:0000256" key="17">
    <source>
        <dbReference type="ARBA" id="ARBA00041185"/>
    </source>
</evidence>
<evidence type="ECO:0000256" key="4">
    <source>
        <dbReference type="ARBA" id="ARBA00022618"/>
    </source>
</evidence>
<evidence type="ECO:0000256" key="1">
    <source>
        <dbReference type="ARBA" id="ARBA00004651"/>
    </source>
</evidence>
<comment type="catalytic activity">
    <reaction evidence="20">
        <text>[GlcNAc-(1-&gt;4)-Mur2Ac(oyl-L-Ala-gamma-D-Glu-L-Lys-D-Ala-D-Ala)](n)-di-trans,octa-cis-undecaprenyl diphosphate + beta-D-GlcNAc-(1-&gt;4)-Mur2Ac(oyl-L-Ala-gamma-D-Glu-L-Lys-D-Ala-D-Ala)-di-trans,octa-cis-undecaprenyl diphosphate = [GlcNAc-(1-&gt;4)-Mur2Ac(oyl-L-Ala-gamma-D-Glu-L-Lys-D-Ala-D-Ala)](n+1)-di-trans,octa-cis-undecaprenyl diphosphate + di-trans,octa-cis-undecaprenyl diphosphate + H(+)</text>
        <dbReference type="Rhea" id="RHEA:23708"/>
        <dbReference type="Rhea" id="RHEA-COMP:9602"/>
        <dbReference type="Rhea" id="RHEA-COMP:9603"/>
        <dbReference type="ChEBI" id="CHEBI:15378"/>
        <dbReference type="ChEBI" id="CHEBI:58405"/>
        <dbReference type="ChEBI" id="CHEBI:60033"/>
        <dbReference type="ChEBI" id="CHEBI:78435"/>
        <dbReference type="EC" id="2.4.99.28"/>
    </reaction>
</comment>
<dbReference type="GO" id="GO:0051301">
    <property type="term" value="P:cell division"/>
    <property type="evidence" value="ECO:0007669"/>
    <property type="project" value="UniProtKB-KW"/>
</dbReference>
<feature type="transmembrane region" description="Helical" evidence="23">
    <location>
        <begin position="139"/>
        <end position="155"/>
    </location>
</feature>
<dbReference type="GO" id="GO:0071555">
    <property type="term" value="P:cell wall organization"/>
    <property type="evidence" value="ECO:0007669"/>
    <property type="project" value="UniProtKB-KW"/>
</dbReference>
<dbReference type="InterPro" id="IPR001182">
    <property type="entry name" value="FtsW/RodA"/>
</dbReference>
<evidence type="ECO:0000313" key="25">
    <source>
        <dbReference type="Proteomes" id="UP000294506"/>
    </source>
</evidence>
<dbReference type="PROSITE" id="PS00428">
    <property type="entry name" value="FTSW_RODA_SPOVE"/>
    <property type="match status" value="1"/>
</dbReference>
<feature type="transmembrane region" description="Helical" evidence="23">
    <location>
        <begin position="100"/>
        <end position="119"/>
    </location>
</feature>
<comment type="caution">
    <text evidence="24">The sequence shown here is derived from an EMBL/GenBank/DDBJ whole genome shotgun (WGS) entry which is preliminary data.</text>
</comment>
<dbReference type="GO" id="GO:0032153">
    <property type="term" value="C:cell division site"/>
    <property type="evidence" value="ECO:0007669"/>
    <property type="project" value="TreeGrafter"/>
</dbReference>